<dbReference type="EMBL" id="JAERRK010000003">
    <property type="protein sequence ID" value="MBL1082081.1"/>
    <property type="molecule type" value="Genomic_DNA"/>
</dbReference>
<keyword evidence="5" id="KW-1185">Reference proteome</keyword>
<gene>
    <name evidence="4" type="ORF">JK359_08810</name>
</gene>
<feature type="compositionally biased region" description="Low complexity" evidence="1">
    <location>
        <begin position="45"/>
        <end position="96"/>
    </location>
</feature>
<feature type="compositionally biased region" description="Gly residues" evidence="1">
    <location>
        <begin position="155"/>
        <end position="167"/>
    </location>
</feature>
<feature type="region of interest" description="Disordered" evidence="1">
    <location>
        <begin position="141"/>
        <end position="175"/>
    </location>
</feature>
<organism evidence="4 5">
    <name type="scientific">Streptomyces actinomycinicus</name>
    <dbReference type="NCBI Taxonomy" id="1695166"/>
    <lineage>
        <taxon>Bacteria</taxon>
        <taxon>Bacillati</taxon>
        <taxon>Actinomycetota</taxon>
        <taxon>Actinomycetes</taxon>
        <taxon>Kitasatosporales</taxon>
        <taxon>Streptomycetaceae</taxon>
        <taxon>Streptomyces</taxon>
    </lineage>
</organism>
<dbReference type="Gene3D" id="2.130.10.10">
    <property type="entry name" value="YVTN repeat-like/Quinoprotein amine dehydrogenase"/>
    <property type="match status" value="2"/>
</dbReference>
<feature type="compositionally biased region" description="Pro residues" evidence="1">
    <location>
        <begin position="28"/>
        <end position="37"/>
    </location>
</feature>
<evidence type="ECO:0000256" key="1">
    <source>
        <dbReference type="SAM" id="MobiDB-lite"/>
    </source>
</evidence>
<evidence type="ECO:0000313" key="4">
    <source>
        <dbReference type="EMBL" id="MBL1082081.1"/>
    </source>
</evidence>
<evidence type="ECO:0000259" key="3">
    <source>
        <dbReference type="Pfam" id="PF13360"/>
    </source>
</evidence>
<keyword evidence="2" id="KW-0472">Membrane</keyword>
<reference evidence="4" key="1">
    <citation type="submission" date="2021-01" db="EMBL/GenBank/DDBJ databases">
        <title>WGS of actinomycetes isolated from Thailand.</title>
        <authorList>
            <person name="Thawai C."/>
        </authorList>
    </citation>
    <scope>NUCLEOTIDE SEQUENCE</scope>
    <source>
        <strain evidence="4">RCU-197</strain>
    </source>
</reference>
<dbReference type="InterPro" id="IPR011047">
    <property type="entry name" value="Quinoprotein_ADH-like_sf"/>
</dbReference>
<keyword evidence="2" id="KW-0812">Transmembrane</keyword>
<dbReference type="Pfam" id="PF13360">
    <property type="entry name" value="PQQ_2"/>
    <property type="match status" value="1"/>
</dbReference>
<feature type="domain" description="Pyrrolo-quinoline quinone repeat" evidence="3">
    <location>
        <begin position="202"/>
        <end position="322"/>
    </location>
</feature>
<feature type="transmembrane region" description="Helical" evidence="2">
    <location>
        <begin position="116"/>
        <end position="138"/>
    </location>
</feature>
<dbReference type="PANTHER" id="PTHR34512:SF30">
    <property type="entry name" value="OUTER MEMBRANE PROTEIN ASSEMBLY FACTOR BAMB"/>
    <property type="match status" value="1"/>
</dbReference>
<comment type="caution">
    <text evidence="4">The sequence shown here is derived from an EMBL/GenBank/DDBJ whole genome shotgun (WGS) entry which is preliminary data.</text>
</comment>
<accession>A0A937EH54</accession>
<proteinExistence type="predicted"/>
<dbReference type="SUPFAM" id="SSF50998">
    <property type="entry name" value="Quinoprotein alcohol dehydrogenase-like"/>
    <property type="match status" value="1"/>
</dbReference>
<sequence length="584" mass="60655">MTQPPPPPPNQPPGQPPQAPQPGYGYPQPAPPQPPAQPGYGYPGGAQQNPYAQQPPAYGQAPGYGAQSPNPYAQPTQPGQAQAPQQGYGYPGQGQPVTVPMQPQPGTGGGGRNNTVLFIVVAAVVAIALIIGGGIWYAKSSGDDGKQHDTASSGGKDGTSGGTSGGGGKEKVPDNPASKVLFQVPLPQPDDTVVTSGSWLTDSVYAKSGVAEIIGYDPADGHKLWTLKLPGPVCAASSHVNEDGRTAVAFQPKMPAKGSSAGCSQVAAIDLAAGKKLWTKTVKSGDYPVTFQNVTVAQDTVAVGSYEGGAAFDVETGKALWQPKPDDTCFDSGYGGGAKLVAVRKCGRYEDQKLQIQTIDPKSGKVISEYKMPDGIEDAALVSTDPLVVAADAGDTAGSSGVSDYFSIDNRTGKLLARIPSPGDTYGGRCDSSRIDGCRQIVAGNGRLYLATEEHDGSGKYSQTNEIVAFDLKTGKPTGQRAEAGNGYTLSPLRMDGGNLIAYNEPPYDKGGQVVSIDGGSFKMSKLLENPGARNVREAEMSLLPDYAELLFGNGRLFMSAVYAHKSTSSYGKEYLVMAFGPGQ</sequence>
<protein>
    <submittedName>
        <fullName evidence="4">PQQ-binding-like beta-propeller repeat protein</fullName>
    </submittedName>
</protein>
<dbReference type="PANTHER" id="PTHR34512">
    <property type="entry name" value="CELL SURFACE PROTEIN"/>
    <property type="match status" value="1"/>
</dbReference>
<dbReference type="Proteomes" id="UP000661858">
    <property type="component" value="Unassembled WGS sequence"/>
</dbReference>
<evidence type="ECO:0000313" key="5">
    <source>
        <dbReference type="Proteomes" id="UP000661858"/>
    </source>
</evidence>
<dbReference type="RefSeq" id="WP_201833648.1">
    <property type="nucleotide sequence ID" value="NZ_JAERRK010000003.1"/>
</dbReference>
<feature type="compositionally biased region" description="Pro residues" evidence="1">
    <location>
        <begin position="1"/>
        <end position="20"/>
    </location>
</feature>
<keyword evidence="2" id="KW-1133">Transmembrane helix</keyword>
<dbReference type="InterPro" id="IPR015943">
    <property type="entry name" value="WD40/YVTN_repeat-like_dom_sf"/>
</dbReference>
<dbReference type="AlphaFoldDB" id="A0A937EH54"/>
<evidence type="ECO:0000256" key="2">
    <source>
        <dbReference type="SAM" id="Phobius"/>
    </source>
</evidence>
<feature type="region of interest" description="Disordered" evidence="1">
    <location>
        <begin position="1"/>
        <end position="108"/>
    </location>
</feature>
<dbReference type="InterPro" id="IPR002372">
    <property type="entry name" value="PQQ_rpt_dom"/>
</dbReference>
<name>A0A937EH54_9ACTN</name>